<keyword evidence="1" id="KW-0547">Nucleotide-binding</keyword>
<dbReference type="InParanoid" id="A0A177CC75"/>
<dbReference type="PRINTS" id="PR00449">
    <property type="entry name" value="RASTRNSFRMNG"/>
</dbReference>
<dbReference type="OrthoDB" id="10002389at2759"/>
<feature type="region of interest" description="Disordered" evidence="3">
    <location>
        <begin position="227"/>
        <end position="249"/>
    </location>
</feature>
<evidence type="ECO:0000313" key="5">
    <source>
        <dbReference type="Proteomes" id="UP000077069"/>
    </source>
</evidence>
<accession>A0A177CC75</accession>
<evidence type="ECO:0008006" key="6">
    <source>
        <dbReference type="Google" id="ProtNLM"/>
    </source>
</evidence>
<dbReference type="RefSeq" id="XP_018034685.1">
    <property type="nucleotide sequence ID" value="XM_018178572.1"/>
</dbReference>
<organism evidence="4 5">
    <name type="scientific">Paraphaeosphaeria sporulosa</name>
    <dbReference type="NCBI Taxonomy" id="1460663"/>
    <lineage>
        <taxon>Eukaryota</taxon>
        <taxon>Fungi</taxon>
        <taxon>Dikarya</taxon>
        <taxon>Ascomycota</taxon>
        <taxon>Pezizomycotina</taxon>
        <taxon>Dothideomycetes</taxon>
        <taxon>Pleosporomycetidae</taxon>
        <taxon>Pleosporales</taxon>
        <taxon>Massarineae</taxon>
        <taxon>Didymosphaeriaceae</taxon>
        <taxon>Paraphaeosphaeria</taxon>
    </lineage>
</organism>
<dbReference type="STRING" id="1460663.A0A177CC75"/>
<dbReference type="PANTHER" id="PTHR24070">
    <property type="entry name" value="RAS, DI-RAS, AND RHEB FAMILY MEMBERS OF SMALL GTPASE SUPERFAMILY"/>
    <property type="match status" value="1"/>
</dbReference>
<reference evidence="4 5" key="1">
    <citation type="submission" date="2016-05" db="EMBL/GenBank/DDBJ databases">
        <title>Comparative analysis of secretome profiles of manganese(II)-oxidizing ascomycete fungi.</title>
        <authorList>
            <consortium name="DOE Joint Genome Institute"/>
            <person name="Zeiner C.A."/>
            <person name="Purvine S.O."/>
            <person name="Zink E.M."/>
            <person name="Wu S."/>
            <person name="Pasa-Tolic L."/>
            <person name="Chaput D.L."/>
            <person name="Haridas S."/>
            <person name="Grigoriev I.V."/>
            <person name="Santelli C.M."/>
            <person name="Hansel C.M."/>
        </authorList>
    </citation>
    <scope>NUCLEOTIDE SEQUENCE [LARGE SCALE GENOMIC DNA]</scope>
    <source>
        <strain evidence="4 5">AP3s5-JAC2a</strain>
    </source>
</reference>
<evidence type="ECO:0000313" key="4">
    <source>
        <dbReference type="EMBL" id="OAG04320.1"/>
    </source>
</evidence>
<dbReference type="InterPro" id="IPR025662">
    <property type="entry name" value="Sigma_54_int_dom_ATP-bd_1"/>
</dbReference>
<dbReference type="InterPro" id="IPR001806">
    <property type="entry name" value="Small_GTPase"/>
</dbReference>
<evidence type="ECO:0000256" key="2">
    <source>
        <dbReference type="ARBA" id="ARBA00023134"/>
    </source>
</evidence>
<dbReference type="GO" id="GO:0007165">
    <property type="term" value="P:signal transduction"/>
    <property type="evidence" value="ECO:0007669"/>
    <property type="project" value="InterPro"/>
</dbReference>
<keyword evidence="5" id="KW-1185">Reference proteome</keyword>
<sequence length="272" mass="30474">MARLGAPSHTVAMSREPLQFIVLGESGVGKTSFADKVALDTQYHRYDPFAMPHGSQLPDPNHESQANSTRMKLQVDGELLDIGIMDVSLTPIRVREPGFVSSLFDLFLRDTDGVLLLYDITSEESYKHVTEFGWDYIWACRSSLPSKRFGCTLVGNKVDLVRGGDSTKRQVPKDRAEEWASMVGVNAFEVDRFDKSVLEDVLRDLVKHTDWAQRRTREDMEVIAESKKGAMEAQEPTAQPTQKTKHKSKVFSTVSRFKNLLSSRGFGASSKA</sequence>
<dbReference type="SUPFAM" id="SSF52540">
    <property type="entry name" value="P-loop containing nucleoside triphosphate hydrolases"/>
    <property type="match status" value="1"/>
</dbReference>
<proteinExistence type="predicted"/>
<dbReference type="PROSITE" id="PS51419">
    <property type="entry name" value="RAB"/>
    <property type="match status" value="1"/>
</dbReference>
<dbReference type="Proteomes" id="UP000077069">
    <property type="component" value="Unassembled WGS sequence"/>
</dbReference>
<evidence type="ECO:0000256" key="1">
    <source>
        <dbReference type="ARBA" id="ARBA00022741"/>
    </source>
</evidence>
<name>A0A177CC75_9PLEO</name>
<dbReference type="GO" id="GO:0005525">
    <property type="term" value="F:GTP binding"/>
    <property type="evidence" value="ECO:0007669"/>
    <property type="project" value="UniProtKB-KW"/>
</dbReference>
<dbReference type="InterPro" id="IPR020849">
    <property type="entry name" value="Small_GTPase_Ras-type"/>
</dbReference>
<dbReference type="GO" id="GO:0003924">
    <property type="term" value="F:GTPase activity"/>
    <property type="evidence" value="ECO:0007669"/>
    <property type="project" value="InterPro"/>
</dbReference>
<dbReference type="InterPro" id="IPR027417">
    <property type="entry name" value="P-loop_NTPase"/>
</dbReference>
<dbReference type="AlphaFoldDB" id="A0A177CC75"/>
<dbReference type="SMART" id="SM00173">
    <property type="entry name" value="RAS"/>
    <property type="match status" value="1"/>
</dbReference>
<evidence type="ECO:0000256" key="3">
    <source>
        <dbReference type="SAM" id="MobiDB-lite"/>
    </source>
</evidence>
<dbReference type="Pfam" id="PF00071">
    <property type="entry name" value="Ras"/>
    <property type="match status" value="1"/>
</dbReference>
<dbReference type="Gene3D" id="3.40.50.300">
    <property type="entry name" value="P-loop containing nucleotide triphosphate hydrolases"/>
    <property type="match status" value="1"/>
</dbReference>
<gene>
    <name evidence="4" type="ORF">CC84DRAFT_1164825</name>
</gene>
<dbReference type="PROSITE" id="PS00675">
    <property type="entry name" value="SIGMA54_INTERACT_1"/>
    <property type="match status" value="1"/>
</dbReference>
<dbReference type="GO" id="GO:0016020">
    <property type="term" value="C:membrane"/>
    <property type="evidence" value="ECO:0007669"/>
    <property type="project" value="InterPro"/>
</dbReference>
<dbReference type="EMBL" id="KV441553">
    <property type="protein sequence ID" value="OAG04320.1"/>
    <property type="molecule type" value="Genomic_DNA"/>
</dbReference>
<dbReference type="SMART" id="SM00175">
    <property type="entry name" value="RAB"/>
    <property type="match status" value="1"/>
</dbReference>
<dbReference type="PROSITE" id="PS51421">
    <property type="entry name" value="RAS"/>
    <property type="match status" value="1"/>
</dbReference>
<keyword evidence="2" id="KW-0342">GTP-binding</keyword>
<feature type="region of interest" description="Disordered" evidence="3">
    <location>
        <begin position="50"/>
        <end position="69"/>
    </location>
</feature>
<protein>
    <recommendedName>
        <fullName evidence="6">P-loop containing nucleoside triphosphate hydrolase protein</fullName>
    </recommendedName>
</protein>
<dbReference type="GeneID" id="28762058"/>